<dbReference type="InterPro" id="IPR052750">
    <property type="entry name" value="GH18_Chitinase"/>
</dbReference>
<dbReference type="Proteomes" id="UP000054869">
    <property type="component" value="Unassembled WGS sequence"/>
</dbReference>
<comment type="caution">
    <text evidence="2">The sequence shown here is derived from an EMBL/GenBank/DDBJ whole genome shotgun (WGS) entry which is preliminary data.</text>
</comment>
<dbReference type="PANTHER" id="PTHR42976:SF1">
    <property type="entry name" value="GH18 DOMAIN-CONTAINING PROTEIN-RELATED"/>
    <property type="match status" value="1"/>
</dbReference>
<evidence type="ECO:0000256" key="1">
    <source>
        <dbReference type="SAM" id="SignalP"/>
    </source>
</evidence>
<reference evidence="2 3" key="1">
    <citation type="submission" date="2015-11" db="EMBL/GenBank/DDBJ databases">
        <title>Genomic analysis of 38 Legionella species identifies large and diverse effector repertoires.</title>
        <authorList>
            <person name="Burstein D."/>
            <person name="Amaro F."/>
            <person name="Zusman T."/>
            <person name="Lifshitz Z."/>
            <person name="Cohen O."/>
            <person name="Gilbert J.A."/>
            <person name="Pupko T."/>
            <person name="Shuman H.A."/>
            <person name="Segal G."/>
        </authorList>
    </citation>
    <scope>NUCLEOTIDE SEQUENCE [LARGE SCALE GENOMIC DNA]</scope>
    <source>
        <strain evidence="2 3">ATCC 49751</strain>
    </source>
</reference>
<organism evidence="2 3">
    <name type="scientific">Legionella lansingensis</name>
    <dbReference type="NCBI Taxonomy" id="45067"/>
    <lineage>
        <taxon>Bacteria</taxon>
        <taxon>Pseudomonadati</taxon>
        <taxon>Pseudomonadota</taxon>
        <taxon>Gammaproteobacteria</taxon>
        <taxon>Legionellales</taxon>
        <taxon>Legionellaceae</taxon>
        <taxon>Legionella</taxon>
    </lineage>
</organism>
<dbReference type="OrthoDB" id="6018988at2"/>
<dbReference type="PANTHER" id="PTHR42976">
    <property type="entry name" value="BIFUNCTIONAL CHITINASE/LYSOZYME-RELATED"/>
    <property type="match status" value="1"/>
</dbReference>
<gene>
    <name evidence="2" type="ORF">Llan_1422</name>
</gene>
<evidence type="ECO:0000313" key="2">
    <source>
        <dbReference type="EMBL" id="KTD22159.1"/>
    </source>
</evidence>
<dbReference type="EMBL" id="LNYI01000028">
    <property type="protein sequence ID" value="KTD22159.1"/>
    <property type="molecule type" value="Genomic_DNA"/>
</dbReference>
<keyword evidence="1" id="KW-0732">Signal</keyword>
<dbReference type="PATRIC" id="fig|45067.4.peg.1489"/>
<evidence type="ECO:0000313" key="3">
    <source>
        <dbReference type="Proteomes" id="UP000054869"/>
    </source>
</evidence>
<dbReference type="eggNOG" id="COG3469">
    <property type="taxonomic scope" value="Bacteria"/>
</dbReference>
<dbReference type="RefSeq" id="WP_028372573.1">
    <property type="nucleotide sequence ID" value="NZ_CAAAJD010000003.1"/>
</dbReference>
<dbReference type="InterPro" id="IPR017853">
    <property type="entry name" value="GH"/>
</dbReference>
<protein>
    <submittedName>
        <fullName evidence="2">Chitinase domain protein</fullName>
    </submittedName>
</protein>
<name>A0A0W0VQ95_9GAMM</name>
<accession>A0A0W0VQ95</accession>
<feature type="chain" id="PRO_5006914984" evidence="1">
    <location>
        <begin position="21"/>
        <end position="327"/>
    </location>
</feature>
<feature type="signal peptide" evidence="1">
    <location>
        <begin position="1"/>
        <end position="20"/>
    </location>
</feature>
<keyword evidence="3" id="KW-1185">Reference proteome</keyword>
<dbReference type="STRING" id="45067.Llan_1422"/>
<dbReference type="SUPFAM" id="SSF51445">
    <property type="entry name" value="(Trans)glycosidases"/>
    <property type="match status" value="1"/>
</dbReference>
<dbReference type="Gene3D" id="3.20.20.80">
    <property type="entry name" value="Glycosidases"/>
    <property type="match status" value="1"/>
</dbReference>
<dbReference type="AlphaFoldDB" id="A0A0W0VQ95"/>
<dbReference type="CDD" id="cd06543">
    <property type="entry name" value="GH18_PF-ChiA-like"/>
    <property type="match status" value="1"/>
</dbReference>
<sequence length="327" mass="35724">MKKTWFILCGAILVVTQAIAATKTVLFSPYADLTINAHWDSQTQSMQPMDLAKIAITNGIKAYHLAFITDSGSCQPAWGAQATYGLDSGFGKHLTDQLVQNGVDVAVSFGGANGTDISFNCDKSKLTTIFEQVVNTYQAKSLDFDIENGTADVPKLMQALQAFQKKNPKIKLSFTLPVMPEGLTFQGKQILNAAKDAGLNYQVNIMAMDYGPAYPGDMGQYAIQAATALYDNLKALYPEKAPEALWQQIIVTPMIGVNDVNSEQFTLQNTDALTQFAQTKQLGGLAMWSIARDRPCADKWASPVCSGNNSQTTEYEFVRHFLNNLSS</sequence>
<proteinExistence type="predicted"/>